<dbReference type="InterPro" id="IPR050546">
    <property type="entry name" value="Glycosyl_Hydrlase_16"/>
</dbReference>
<dbReference type="Proteomes" id="UP001166021">
    <property type="component" value="Unassembled WGS sequence"/>
</dbReference>
<comment type="similarity">
    <text evidence="1">Belongs to the glycosyl hydrolase 16 family.</text>
</comment>
<keyword evidence="2" id="KW-0732">Signal</keyword>
<feature type="domain" description="GH16" evidence="3">
    <location>
        <begin position="37"/>
        <end position="293"/>
    </location>
</feature>
<comment type="caution">
    <text evidence="4">The sequence shown here is derived from an EMBL/GenBank/DDBJ whole genome shotgun (WGS) entry which is preliminary data.</text>
</comment>
<gene>
    <name evidence="4" type="ORF">HPE56_08375</name>
</gene>
<dbReference type="InterPro" id="IPR013320">
    <property type="entry name" value="ConA-like_dom_sf"/>
</dbReference>
<feature type="signal peptide" evidence="2">
    <location>
        <begin position="1"/>
        <end position="25"/>
    </location>
</feature>
<organism evidence="4 5">
    <name type="scientific">Maribacter aquimaris</name>
    <dbReference type="NCBI Taxonomy" id="2737171"/>
    <lineage>
        <taxon>Bacteria</taxon>
        <taxon>Pseudomonadati</taxon>
        <taxon>Bacteroidota</taxon>
        <taxon>Flavobacteriia</taxon>
        <taxon>Flavobacteriales</taxon>
        <taxon>Flavobacteriaceae</taxon>
        <taxon>Maribacter</taxon>
    </lineage>
</organism>
<dbReference type="SUPFAM" id="SSF49899">
    <property type="entry name" value="Concanavalin A-like lectins/glucanases"/>
    <property type="match status" value="1"/>
</dbReference>
<dbReference type="InterPro" id="IPR000757">
    <property type="entry name" value="Beta-glucanase-like"/>
</dbReference>
<dbReference type="RefSeq" id="WP_188243320.1">
    <property type="nucleotide sequence ID" value="NZ_JABTCF010000004.1"/>
</dbReference>
<name>A0ABR7UZS6_9FLAO</name>
<dbReference type="PANTHER" id="PTHR10963:SF55">
    <property type="entry name" value="GLYCOSIDE HYDROLASE FAMILY 16 PROTEIN"/>
    <property type="match status" value="1"/>
</dbReference>
<proteinExistence type="inferred from homology"/>
<evidence type="ECO:0000313" key="4">
    <source>
        <dbReference type="EMBL" id="MBD0777806.1"/>
    </source>
</evidence>
<dbReference type="PANTHER" id="PTHR10963">
    <property type="entry name" value="GLYCOSYL HYDROLASE-RELATED"/>
    <property type="match status" value="1"/>
</dbReference>
<dbReference type="Pfam" id="PF00722">
    <property type="entry name" value="Glyco_hydro_16"/>
    <property type="match status" value="1"/>
</dbReference>
<evidence type="ECO:0000256" key="2">
    <source>
        <dbReference type="SAM" id="SignalP"/>
    </source>
</evidence>
<accession>A0ABR7UZS6</accession>
<dbReference type="Gene3D" id="2.60.120.200">
    <property type="match status" value="1"/>
</dbReference>
<evidence type="ECO:0000259" key="3">
    <source>
        <dbReference type="PROSITE" id="PS51762"/>
    </source>
</evidence>
<dbReference type="PROSITE" id="PS51762">
    <property type="entry name" value="GH16_2"/>
    <property type="match status" value="1"/>
</dbReference>
<keyword evidence="5" id="KW-1185">Reference proteome</keyword>
<dbReference type="EMBL" id="JABTCF010000004">
    <property type="protein sequence ID" value="MBD0777806.1"/>
    <property type="molecule type" value="Genomic_DNA"/>
</dbReference>
<protein>
    <submittedName>
        <fullName evidence="4">Family 16 glycosylhydrolase</fullName>
    </submittedName>
</protein>
<sequence length="294" mass="34512">MKNTCFYMRRNLLLILVLFSIKINAQQSSAPTCPMGGDWKFSPEFSDEFNEFGLDKEKWMDLVPVWYGRQHTRALFSPKNVKVQDSTLQLTCDIQKPEEVTYENKLRSLDKFTIAIIKSKERVKYGYFEARCKSMSANVSNAFFLYDPLDPPSKYKEGSFSEEIDIFEIVGNPTPDLRKDRERVYSTTVHRFVTPYLEGVVNLNRPSLPNQGAKKRMPFDFSTDFHIYGFLWTPDEMKWFVDGVEVFSRSNDYFKTALHIVFDCETLWGVPDSKDLPNTFQIDYIRVWKLRDNH</sequence>
<reference evidence="4" key="1">
    <citation type="submission" date="2020-05" db="EMBL/GenBank/DDBJ databases">
        <title>The draft genome sequence of Maribacter sp. ANRC-HE7.</title>
        <authorList>
            <person name="Mu L."/>
        </authorList>
    </citation>
    <scope>NUCLEOTIDE SEQUENCE</scope>
    <source>
        <strain evidence="4">ANRC-HE7</strain>
    </source>
</reference>
<evidence type="ECO:0000256" key="1">
    <source>
        <dbReference type="ARBA" id="ARBA00006865"/>
    </source>
</evidence>
<feature type="chain" id="PRO_5046264921" evidence="2">
    <location>
        <begin position="26"/>
        <end position="294"/>
    </location>
</feature>
<evidence type="ECO:0000313" key="5">
    <source>
        <dbReference type="Proteomes" id="UP001166021"/>
    </source>
</evidence>